<dbReference type="Pfam" id="PF07362">
    <property type="entry name" value="CcdA"/>
    <property type="match status" value="1"/>
</dbReference>
<dbReference type="Proteomes" id="UP000467236">
    <property type="component" value="Chromosome"/>
</dbReference>
<dbReference type="KEGG" id="mshj:MSHI_25100"/>
<gene>
    <name evidence="2" type="ORF">MSHI_25100</name>
</gene>
<protein>
    <submittedName>
        <fullName evidence="2">Antitoxin VapB3</fullName>
    </submittedName>
</protein>
<dbReference type="EMBL" id="AP022575">
    <property type="protein sequence ID" value="BBX74604.1"/>
    <property type="molecule type" value="Genomic_DNA"/>
</dbReference>
<evidence type="ECO:0000256" key="1">
    <source>
        <dbReference type="ARBA" id="ARBA00022649"/>
    </source>
</evidence>
<keyword evidence="1" id="KW-1277">Toxin-antitoxin system</keyword>
<reference evidence="2 3" key="1">
    <citation type="journal article" date="2019" name="Emerg. Microbes Infect.">
        <title>Comprehensive subspecies identification of 175 nontuberculous mycobacteria species based on 7547 genomic profiles.</title>
        <authorList>
            <person name="Matsumoto Y."/>
            <person name="Kinjo T."/>
            <person name="Motooka D."/>
            <person name="Nabeya D."/>
            <person name="Jung N."/>
            <person name="Uechi K."/>
            <person name="Horii T."/>
            <person name="Iida T."/>
            <person name="Fujita J."/>
            <person name="Nakamura S."/>
        </authorList>
    </citation>
    <scope>NUCLEOTIDE SEQUENCE [LARGE SCALE GENOMIC DNA]</scope>
    <source>
        <strain evidence="2 3">JCM 14233</strain>
    </source>
</reference>
<dbReference type="InterPro" id="IPR009956">
    <property type="entry name" value="Post-segregation_anti-tox_CcdA"/>
</dbReference>
<dbReference type="AlphaFoldDB" id="A0A7I7MQU1"/>
<evidence type="ECO:0000313" key="3">
    <source>
        <dbReference type="Proteomes" id="UP000467236"/>
    </source>
</evidence>
<name>A0A7I7MQU1_9MYCO</name>
<keyword evidence="3" id="KW-1185">Reference proteome</keyword>
<proteinExistence type="predicted"/>
<organism evidence="2 3">
    <name type="scientific">Mycobacterium shinjukuense</name>
    <dbReference type="NCBI Taxonomy" id="398694"/>
    <lineage>
        <taxon>Bacteria</taxon>
        <taxon>Bacillati</taxon>
        <taxon>Actinomycetota</taxon>
        <taxon>Actinomycetes</taxon>
        <taxon>Mycobacteriales</taxon>
        <taxon>Mycobacteriaceae</taxon>
        <taxon>Mycobacterium</taxon>
    </lineage>
</organism>
<sequence>MRIARLNVYVPDELADRVRSADVNVSAVVQAALAEELDRRATNAWLDALPPLRGRRSHEAAIQALDEVRDEFGEPS</sequence>
<accession>A0A7I7MQU1</accession>
<evidence type="ECO:0000313" key="2">
    <source>
        <dbReference type="EMBL" id="BBX74604.1"/>
    </source>
</evidence>